<dbReference type="InterPro" id="IPR029787">
    <property type="entry name" value="Nucleotide_cyclase"/>
</dbReference>
<dbReference type="InterPro" id="IPR000160">
    <property type="entry name" value="GGDEF_dom"/>
</dbReference>
<proteinExistence type="predicted"/>
<dbReference type="PANTHER" id="PTHR44757">
    <property type="entry name" value="DIGUANYLATE CYCLASE DGCP"/>
    <property type="match status" value="1"/>
</dbReference>
<keyword evidence="1" id="KW-0812">Transmembrane</keyword>
<evidence type="ECO:0000313" key="3">
    <source>
        <dbReference type="EMBL" id="EGV19126.1"/>
    </source>
</evidence>
<dbReference type="Proteomes" id="UP000005459">
    <property type="component" value="Unassembled WGS sequence"/>
</dbReference>
<dbReference type="STRING" id="768671.ThimaDRAFT_1270"/>
<keyword evidence="1" id="KW-0472">Membrane</keyword>
<name>F9U8L8_9GAMM</name>
<organism evidence="3 4">
    <name type="scientific">Thiocapsa marina 5811</name>
    <dbReference type="NCBI Taxonomy" id="768671"/>
    <lineage>
        <taxon>Bacteria</taxon>
        <taxon>Pseudomonadati</taxon>
        <taxon>Pseudomonadota</taxon>
        <taxon>Gammaproteobacteria</taxon>
        <taxon>Chromatiales</taxon>
        <taxon>Chromatiaceae</taxon>
        <taxon>Thiocapsa</taxon>
    </lineage>
</organism>
<dbReference type="EMBL" id="AFWV01000004">
    <property type="protein sequence ID" value="EGV19126.1"/>
    <property type="molecule type" value="Genomic_DNA"/>
</dbReference>
<keyword evidence="4" id="KW-1185">Reference proteome</keyword>
<evidence type="ECO:0000313" key="4">
    <source>
        <dbReference type="Proteomes" id="UP000005459"/>
    </source>
</evidence>
<dbReference type="Gene3D" id="3.30.70.270">
    <property type="match status" value="1"/>
</dbReference>
<feature type="domain" description="GGDEF" evidence="2">
    <location>
        <begin position="209"/>
        <end position="259"/>
    </location>
</feature>
<dbReference type="PROSITE" id="PS50887">
    <property type="entry name" value="GGDEF"/>
    <property type="match status" value="1"/>
</dbReference>
<feature type="transmembrane region" description="Helical" evidence="1">
    <location>
        <begin position="130"/>
        <end position="157"/>
    </location>
</feature>
<reference evidence="3 4" key="1">
    <citation type="submission" date="2011-06" db="EMBL/GenBank/DDBJ databases">
        <title>The draft genome of Thiocapsa marina 5811.</title>
        <authorList>
            <consortium name="US DOE Joint Genome Institute (JGI-PGF)"/>
            <person name="Lucas S."/>
            <person name="Han J."/>
            <person name="Cheng J.-F."/>
            <person name="Goodwin L."/>
            <person name="Pitluck S."/>
            <person name="Peters L."/>
            <person name="Land M.L."/>
            <person name="Hauser L."/>
            <person name="Vogl K."/>
            <person name="Liu Z."/>
            <person name="Imhoff J."/>
            <person name="Thiel V."/>
            <person name="Frigaard N.-U."/>
            <person name="Bryant D."/>
            <person name="Woyke T.J."/>
        </authorList>
    </citation>
    <scope>NUCLEOTIDE SEQUENCE [LARGE SCALE GENOMIC DNA]</scope>
    <source>
        <strain evidence="3 4">5811</strain>
    </source>
</reference>
<dbReference type="SUPFAM" id="SSF55785">
    <property type="entry name" value="PYP-like sensor domain (PAS domain)"/>
    <property type="match status" value="1"/>
</dbReference>
<dbReference type="SUPFAM" id="SSF55073">
    <property type="entry name" value="Nucleotide cyclase"/>
    <property type="match status" value="1"/>
</dbReference>
<dbReference type="InterPro" id="IPR052155">
    <property type="entry name" value="Biofilm_reg_signaling"/>
</dbReference>
<dbReference type="NCBIfam" id="TIGR00254">
    <property type="entry name" value="GGDEF"/>
    <property type="match status" value="1"/>
</dbReference>
<dbReference type="AlphaFoldDB" id="F9U8L8"/>
<evidence type="ECO:0000256" key="1">
    <source>
        <dbReference type="SAM" id="Phobius"/>
    </source>
</evidence>
<protein>
    <submittedName>
        <fullName evidence="3">GGDEF domain containing protein</fullName>
    </submittedName>
</protein>
<dbReference type="InterPro" id="IPR035965">
    <property type="entry name" value="PAS-like_dom_sf"/>
</dbReference>
<dbReference type="eggNOG" id="COG2199">
    <property type="taxonomic scope" value="Bacteria"/>
</dbReference>
<dbReference type="InterPro" id="IPR043128">
    <property type="entry name" value="Rev_trsase/Diguanyl_cyclase"/>
</dbReference>
<dbReference type="RefSeq" id="WP_007192147.1">
    <property type="nucleotide sequence ID" value="NZ_AFWV01000004.1"/>
</dbReference>
<feature type="transmembrane region" description="Helical" evidence="1">
    <location>
        <begin position="12"/>
        <end position="36"/>
    </location>
</feature>
<dbReference type="PANTHER" id="PTHR44757:SF4">
    <property type="entry name" value="DIGUANYLATE CYCLASE DGCE-RELATED"/>
    <property type="match status" value="1"/>
</dbReference>
<sequence length="259" mass="28532">MSTLLKPLDRYIRRFATFVALFAWLILPIGAGVLTYRDLVNDLDFKAFVKANALNELVADLLNLWMYAENRVNGMIEREPVPLTDEQVSVYDPAGELITVVGRGVLDAPVIRSRGVYDGPRKVGSVEVSLSAWILLGGIAVAVFFTTLLATLILVGLQVLSLRVERRIADELFQSEQQAGVTLAVMHDAVVVADANGRTIYLNPAAEQMPHVVLFMDLDRFKVVNDTCGHATGDQLLKDIGVLIENRLRESDTLASAWP</sequence>
<evidence type="ECO:0000259" key="2">
    <source>
        <dbReference type="PROSITE" id="PS50887"/>
    </source>
</evidence>
<keyword evidence="1" id="KW-1133">Transmembrane helix</keyword>
<gene>
    <name evidence="3" type="ORF">ThimaDRAFT_1270</name>
</gene>
<accession>F9U8L8</accession>
<dbReference type="Pfam" id="PF00990">
    <property type="entry name" value="GGDEF"/>
    <property type="match status" value="1"/>
</dbReference>